<dbReference type="Pfam" id="PF11383">
    <property type="entry name" value="DUF3187"/>
    <property type="match status" value="1"/>
</dbReference>
<feature type="chain" id="PRO_5026792930" evidence="1">
    <location>
        <begin position="23"/>
        <end position="319"/>
    </location>
</feature>
<comment type="caution">
    <text evidence="2">The sequence shown here is derived from an EMBL/GenBank/DDBJ whole genome shotgun (WGS) entry which is preliminary data.</text>
</comment>
<keyword evidence="1" id="KW-0732">Signal</keyword>
<gene>
    <name evidence="2" type="ORF">G7Y85_17660</name>
</gene>
<organism evidence="2 3">
    <name type="scientific">Solimonas terrae</name>
    <dbReference type="NCBI Taxonomy" id="1396819"/>
    <lineage>
        <taxon>Bacteria</taxon>
        <taxon>Pseudomonadati</taxon>
        <taxon>Pseudomonadota</taxon>
        <taxon>Gammaproteobacteria</taxon>
        <taxon>Nevskiales</taxon>
        <taxon>Nevskiaceae</taxon>
        <taxon>Solimonas</taxon>
    </lineage>
</organism>
<keyword evidence="3" id="KW-1185">Reference proteome</keyword>
<name>A0A6M2BVM1_9GAMM</name>
<dbReference type="RefSeq" id="WP_166260454.1">
    <property type="nucleotide sequence ID" value="NZ_JAAMOW010000009.1"/>
</dbReference>
<proteinExistence type="predicted"/>
<evidence type="ECO:0000313" key="2">
    <source>
        <dbReference type="EMBL" id="NGY06606.1"/>
    </source>
</evidence>
<dbReference type="Proteomes" id="UP000472676">
    <property type="component" value="Unassembled WGS sequence"/>
</dbReference>
<protein>
    <submittedName>
        <fullName evidence="2">DUF3187 family protein</fullName>
    </submittedName>
</protein>
<dbReference type="EMBL" id="JAAMOW010000009">
    <property type="protein sequence ID" value="NGY06606.1"/>
    <property type="molecule type" value="Genomic_DNA"/>
</dbReference>
<dbReference type="AlphaFoldDB" id="A0A6M2BVM1"/>
<accession>A0A6M2BVM1</accession>
<evidence type="ECO:0000313" key="3">
    <source>
        <dbReference type="Proteomes" id="UP000472676"/>
    </source>
</evidence>
<evidence type="ECO:0000256" key="1">
    <source>
        <dbReference type="SAM" id="SignalP"/>
    </source>
</evidence>
<dbReference type="InterPro" id="IPR021523">
    <property type="entry name" value="DUF3187"/>
</dbReference>
<sequence>MPRLIPSSLLLAALLSSPAAFAADTPFVFGTFNQAALARYAPLPTPQADSTGSGYRVTLDWTNEFVADQSGGETLLLDGESLRLGLGGRLRYGPWLFGAELPLLFTGGGTLDGLIENWHRWFGLPNGGREQRPRGKYAYRYSDNGVSVLDDEHGHSGLGDARLFAARCNQSGGCWRAMLQLPTGNADQLMGGSLGLAVWYEQGFAFTTLGPWSGSLAAGVSGVHGDGPLDGQQQDFIPFGWASLGYGLTSALDLGAQFYLHAPLYRHSDLDALSRPGGQLSFGFRYRSAAGISTWLGVQEDVITESSPDFSIHMAADFR</sequence>
<feature type="signal peptide" evidence="1">
    <location>
        <begin position="1"/>
        <end position="22"/>
    </location>
</feature>
<reference evidence="2 3" key="1">
    <citation type="journal article" date="2014" name="Int. J. Syst. Evol. Microbiol.">
        <title>Solimonas terrae sp. nov., isolated from soil.</title>
        <authorList>
            <person name="Kim S.J."/>
            <person name="Moon J.Y."/>
            <person name="Weon H.Y."/>
            <person name="Ahn J.H."/>
            <person name="Chen W.M."/>
            <person name="Kwon S.W."/>
        </authorList>
    </citation>
    <scope>NUCLEOTIDE SEQUENCE [LARGE SCALE GENOMIC DNA]</scope>
    <source>
        <strain evidence="2 3">KIS83-12</strain>
    </source>
</reference>